<dbReference type="SUPFAM" id="SSF54849">
    <property type="entry name" value="GroEL-intermediate domain like"/>
    <property type="match status" value="1"/>
</dbReference>
<dbReference type="InterPro" id="IPR008979">
    <property type="entry name" value="Galactose-bd-like_sf"/>
</dbReference>
<dbReference type="InterPro" id="IPR046851">
    <property type="entry name" value="NBCH_WD40"/>
</dbReference>
<protein>
    <submittedName>
        <fullName evidence="8">Uncharacterized protein</fullName>
    </submittedName>
</protein>
<dbReference type="GO" id="GO:0005524">
    <property type="term" value="F:ATP binding"/>
    <property type="evidence" value="ECO:0007669"/>
    <property type="project" value="UniProtKB-KW"/>
</dbReference>
<keyword evidence="4" id="KW-0143">Chaperone</keyword>
<dbReference type="GO" id="GO:0140662">
    <property type="term" value="F:ATP-dependent protein folding chaperone"/>
    <property type="evidence" value="ECO:0007669"/>
    <property type="project" value="InterPro"/>
</dbReference>
<dbReference type="Gene3D" id="2.60.120.260">
    <property type="entry name" value="Galactose-binding domain-like"/>
    <property type="match status" value="1"/>
</dbReference>
<evidence type="ECO:0000313" key="8">
    <source>
        <dbReference type="EMBL" id="KAJ0216962.1"/>
    </source>
</evidence>
<keyword evidence="3" id="KW-0067">ATP-binding</keyword>
<sequence>MDGFELSLEEAEDVSFKEMPRRIGRPLAENIELGAQCFTTMQTPSGNFLVSCGNWENSFQLISLNDGRLVQSVRQHKDDWSTGLYSVTLADLKNAKHDISSNERTYQVGTEGESLGFDKTDAANSSLWTHGTELPTNQSLIWNKSIFIAPEGKGPLSLNLGSMGKGEAWVNGQSIGRYWSTYLSPSTGCTNNCDYRGTYNAQKCQKKCGQPAQNLYHVPRTLVHPGENLVVLHEELGGDPSKIYVLTRTGLKVCGHVLEDDPIPAGKFHRLVLLALGIPKGIVVPDLLKAIVILTLYRSLNRGRPLYMLKGRSRRHCCRLAFWDYVEKKQLGATKAEWSLKLGAVNPDDLGYVDSISVVEVGGARVTVIRNEQGGNSMITVLLRGGTDNILDDLERAVDDGVNTYKALCKDNKIMPGAAAIEIELARKLKEFSFSETGLDQYAIGKFAESFEMIPKTLAENVGLNAMEITSTLYADHTNGNVKVGLMKANSSGVRRGKESAS</sequence>
<evidence type="ECO:0000313" key="9">
    <source>
        <dbReference type="Proteomes" id="UP000235145"/>
    </source>
</evidence>
<feature type="domain" description="Beta-galactosidase galactose-binding" evidence="7">
    <location>
        <begin position="141"/>
        <end position="228"/>
    </location>
</feature>
<keyword evidence="2" id="KW-0378">Hydrolase</keyword>
<dbReference type="SUPFAM" id="SSF48592">
    <property type="entry name" value="GroEL equatorial domain-like"/>
    <property type="match status" value="1"/>
</dbReference>
<dbReference type="PRINTS" id="PR00742">
    <property type="entry name" value="GLHYDRLASE35"/>
</dbReference>
<dbReference type="Gene3D" id="1.10.560.10">
    <property type="entry name" value="GroEL-like equatorial domain"/>
    <property type="match status" value="1"/>
</dbReference>
<dbReference type="GO" id="GO:0005975">
    <property type="term" value="P:carbohydrate metabolic process"/>
    <property type="evidence" value="ECO:0007669"/>
    <property type="project" value="InterPro"/>
</dbReference>
<dbReference type="InterPro" id="IPR027410">
    <property type="entry name" value="TCP-1-like_intermed_sf"/>
</dbReference>
<feature type="domain" description="Neurobeachin beta-propeller" evidence="6">
    <location>
        <begin position="20"/>
        <end position="79"/>
    </location>
</feature>
<dbReference type="Proteomes" id="UP000235145">
    <property type="component" value="Unassembled WGS sequence"/>
</dbReference>
<dbReference type="Pfam" id="PF00118">
    <property type="entry name" value="Cpn60_TCP1"/>
    <property type="match status" value="1"/>
</dbReference>
<organism evidence="8 9">
    <name type="scientific">Lactuca sativa</name>
    <name type="common">Garden lettuce</name>
    <dbReference type="NCBI Taxonomy" id="4236"/>
    <lineage>
        <taxon>Eukaryota</taxon>
        <taxon>Viridiplantae</taxon>
        <taxon>Streptophyta</taxon>
        <taxon>Embryophyta</taxon>
        <taxon>Tracheophyta</taxon>
        <taxon>Spermatophyta</taxon>
        <taxon>Magnoliopsida</taxon>
        <taxon>eudicotyledons</taxon>
        <taxon>Gunneridae</taxon>
        <taxon>Pentapetalae</taxon>
        <taxon>asterids</taxon>
        <taxon>campanulids</taxon>
        <taxon>Asterales</taxon>
        <taxon>Asteraceae</taxon>
        <taxon>Cichorioideae</taxon>
        <taxon>Cichorieae</taxon>
        <taxon>Lactucinae</taxon>
        <taxon>Lactuca</taxon>
    </lineage>
</organism>
<evidence type="ECO:0000256" key="4">
    <source>
        <dbReference type="ARBA" id="ARBA00023186"/>
    </source>
</evidence>
<proteinExistence type="predicted"/>
<evidence type="ECO:0000256" key="3">
    <source>
        <dbReference type="ARBA" id="ARBA00022840"/>
    </source>
</evidence>
<dbReference type="InterPro" id="IPR048913">
    <property type="entry name" value="BetaGal_gal-bd"/>
</dbReference>
<dbReference type="InterPro" id="IPR002423">
    <property type="entry name" value="Cpn60/GroEL/TCP-1"/>
</dbReference>
<dbReference type="GO" id="GO:0005832">
    <property type="term" value="C:chaperonin-containing T-complex"/>
    <property type="evidence" value="ECO:0000318"/>
    <property type="project" value="GO_Central"/>
</dbReference>
<dbReference type="Pfam" id="PF21467">
    <property type="entry name" value="BetaGal_gal-bd"/>
    <property type="match status" value="1"/>
</dbReference>
<dbReference type="InterPro" id="IPR001944">
    <property type="entry name" value="Glycoside_Hdrlase_35"/>
</dbReference>
<dbReference type="GO" id="GO:0004553">
    <property type="term" value="F:hydrolase activity, hydrolyzing O-glycosyl compounds"/>
    <property type="evidence" value="ECO:0007669"/>
    <property type="project" value="InterPro"/>
</dbReference>
<dbReference type="PANTHER" id="PTHR11353">
    <property type="entry name" value="CHAPERONIN"/>
    <property type="match status" value="1"/>
</dbReference>
<comment type="caution">
    <text evidence="8">The sequence shown here is derived from an EMBL/GenBank/DDBJ whole genome shotgun (WGS) entry which is preliminary data.</text>
</comment>
<keyword evidence="5" id="KW-0326">Glycosidase</keyword>
<dbReference type="InterPro" id="IPR027413">
    <property type="entry name" value="GROEL-like_equatorial_sf"/>
</dbReference>
<dbReference type="InterPro" id="IPR017998">
    <property type="entry name" value="Chaperone_TCP-1"/>
</dbReference>
<evidence type="ECO:0000259" key="7">
    <source>
        <dbReference type="Pfam" id="PF21467"/>
    </source>
</evidence>
<dbReference type="AlphaFoldDB" id="A0A9R1XRP2"/>
<evidence type="ECO:0000256" key="1">
    <source>
        <dbReference type="ARBA" id="ARBA00022741"/>
    </source>
</evidence>
<gene>
    <name evidence="8" type="ORF">LSAT_V11C300124710</name>
</gene>
<evidence type="ECO:0000256" key="5">
    <source>
        <dbReference type="ARBA" id="ARBA00023295"/>
    </source>
</evidence>
<dbReference type="SUPFAM" id="SSF49785">
    <property type="entry name" value="Galactose-binding domain-like"/>
    <property type="match status" value="1"/>
</dbReference>
<keyword evidence="1" id="KW-0547">Nucleotide-binding</keyword>
<dbReference type="EMBL" id="NBSK02000003">
    <property type="protein sequence ID" value="KAJ0216962.1"/>
    <property type="molecule type" value="Genomic_DNA"/>
</dbReference>
<evidence type="ECO:0000259" key="6">
    <source>
        <dbReference type="Pfam" id="PF20426"/>
    </source>
</evidence>
<name>A0A9R1XRP2_LACSA</name>
<dbReference type="GO" id="GO:0006457">
    <property type="term" value="P:protein folding"/>
    <property type="evidence" value="ECO:0000318"/>
    <property type="project" value="GO_Central"/>
</dbReference>
<evidence type="ECO:0000256" key="2">
    <source>
        <dbReference type="ARBA" id="ARBA00022801"/>
    </source>
</evidence>
<dbReference type="Pfam" id="PF20426">
    <property type="entry name" value="NBCH_WD40"/>
    <property type="match status" value="1"/>
</dbReference>
<reference evidence="8 9" key="1">
    <citation type="journal article" date="2017" name="Nat. Commun.">
        <title>Genome assembly with in vitro proximity ligation data and whole-genome triplication in lettuce.</title>
        <authorList>
            <person name="Reyes-Chin-Wo S."/>
            <person name="Wang Z."/>
            <person name="Yang X."/>
            <person name="Kozik A."/>
            <person name="Arikit S."/>
            <person name="Song C."/>
            <person name="Xia L."/>
            <person name="Froenicke L."/>
            <person name="Lavelle D.O."/>
            <person name="Truco M.J."/>
            <person name="Xia R."/>
            <person name="Zhu S."/>
            <person name="Xu C."/>
            <person name="Xu H."/>
            <person name="Xu X."/>
            <person name="Cox K."/>
            <person name="Korf I."/>
            <person name="Meyers B.C."/>
            <person name="Michelmore R.W."/>
        </authorList>
    </citation>
    <scope>NUCLEOTIDE SEQUENCE [LARGE SCALE GENOMIC DNA]</scope>
    <source>
        <strain evidence="9">cv. Salinas</strain>
        <tissue evidence="8">Seedlings</tissue>
    </source>
</reference>
<accession>A0A9R1XRP2</accession>
<dbReference type="GO" id="GO:0051082">
    <property type="term" value="F:unfolded protein binding"/>
    <property type="evidence" value="ECO:0000318"/>
    <property type="project" value="GO_Central"/>
</dbReference>
<keyword evidence="9" id="KW-1185">Reference proteome</keyword>